<dbReference type="AlphaFoldDB" id="A0A3A1QXE4"/>
<reference evidence="1 2" key="1">
    <citation type="submission" date="2018-09" db="EMBL/GenBank/DDBJ databases">
        <title>Bacillus saliacetes sp. nov., isolated from Thai shrimp paste (Ka-pi).</title>
        <authorList>
            <person name="Daroonpunt R."/>
            <person name="Tanasupawat S."/>
            <person name="Yiamsombut S."/>
        </authorList>
    </citation>
    <scope>NUCLEOTIDE SEQUENCE [LARGE SCALE GENOMIC DNA]</scope>
    <source>
        <strain evidence="1 2">SKP7-4</strain>
    </source>
</reference>
<sequence length="209" mass="23469">MITLSGEGLIETQDKKDIFIIENGLKKRVGFTTESLRFIHSDGRNAIERIQLLSSEVLGNRKGVTVVEKAAFQPISFTDYVDEIMNLKAEYKNGIVNITTEAGEVSRFDATGCFDSFSVELILRALPLEAGYSAAFKAFNATIKAVVEINLEVLQSEKIRKSKDELTDAWKVKTCFGETVQYYWVDPVNKELLKQSSDIGKGVILEFRR</sequence>
<gene>
    <name evidence="1" type="ORF">D3H55_16885</name>
</gene>
<dbReference type="Proteomes" id="UP000265801">
    <property type="component" value="Unassembled WGS sequence"/>
</dbReference>
<dbReference type="InterPro" id="IPR021457">
    <property type="entry name" value="DUF3108"/>
</dbReference>
<dbReference type="OrthoDB" id="2838513at2"/>
<comment type="caution">
    <text evidence="1">The sequence shown here is derived from an EMBL/GenBank/DDBJ whole genome shotgun (WGS) entry which is preliminary data.</text>
</comment>
<evidence type="ECO:0000313" key="2">
    <source>
        <dbReference type="Proteomes" id="UP000265801"/>
    </source>
</evidence>
<accession>A0A3A1QXE4</accession>
<name>A0A3A1QXE4_9BACI</name>
<dbReference type="Pfam" id="PF11306">
    <property type="entry name" value="DUF3108"/>
    <property type="match status" value="1"/>
</dbReference>
<proteinExistence type="predicted"/>
<keyword evidence="2" id="KW-1185">Reference proteome</keyword>
<evidence type="ECO:0000313" key="1">
    <source>
        <dbReference type="EMBL" id="RIW30409.1"/>
    </source>
</evidence>
<protein>
    <submittedName>
        <fullName evidence="1">Uncharacterized protein</fullName>
    </submittedName>
</protein>
<dbReference type="EMBL" id="QXIR01000026">
    <property type="protein sequence ID" value="RIW30409.1"/>
    <property type="molecule type" value="Genomic_DNA"/>
</dbReference>
<organism evidence="1 2">
    <name type="scientific">Bacillus salacetis</name>
    <dbReference type="NCBI Taxonomy" id="2315464"/>
    <lineage>
        <taxon>Bacteria</taxon>
        <taxon>Bacillati</taxon>
        <taxon>Bacillota</taxon>
        <taxon>Bacilli</taxon>
        <taxon>Bacillales</taxon>
        <taxon>Bacillaceae</taxon>
        <taxon>Bacillus</taxon>
    </lineage>
</organism>